<evidence type="ECO:0000313" key="1">
    <source>
        <dbReference type="EMBL" id="TNN48582.1"/>
    </source>
</evidence>
<gene>
    <name evidence="1" type="ORF">EYF80_041234</name>
</gene>
<name>A0A4Z2G7N0_9TELE</name>
<comment type="caution">
    <text evidence="1">The sequence shown here is derived from an EMBL/GenBank/DDBJ whole genome shotgun (WGS) entry which is preliminary data.</text>
</comment>
<reference evidence="1 2" key="1">
    <citation type="submission" date="2019-03" db="EMBL/GenBank/DDBJ databases">
        <title>First draft genome of Liparis tanakae, snailfish: a comprehensive survey of snailfish specific genes.</title>
        <authorList>
            <person name="Kim W."/>
            <person name="Song I."/>
            <person name="Jeong J.-H."/>
            <person name="Kim D."/>
            <person name="Kim S."/>
            <person name="Ryu S."/>
            <person name="Song J.Y."/>
            <person name="Lee S.K."/>
        </authorList>
    </citation>
    <scope>NUCLEOTIDE SEQUENCE [LARGE SCALE GENOMIC DNA]</scope>
    <source>
        <tissue evidence="1">Muscle</tissue>
    </source>
</reference>
<accession>A0A4Z2G7N0</accession>
<keyword evidence="2" id="KW-1185">Reference proteome</keyword>
<protein>
    <submittedName>
        <fullName evidence="1">Uncharacterized protein</fullName>
    </submittedName>
</protein>
<organism evidence="1 2">
    <name type="scientific">Liparis tanakae</name>
    <name type="common">Tanaka's snailfish</name>
    <dbReference type="NCBI Taxonomy" id="230148"/>
    <lineage>
        <taxon>Eukaryota</taxon>
        <taxon>Metazoa</taxon>
        <taxon>Chordata</taxon>
        <taxon>Craniata</taxon>
        <taxon>Vertebrata</taxon>
        <taxon>Euteleostomi</taxon>
        <taxon>Actinopterygii</taxon>
        <taxon>Neopterygii</taxon>
        <taxon>Teleostei</taxon>
        <taxon>Neoteleostei</taxon>
        <taxon>Acanthomorphata</taxon>
        <taxon>Eupercaria</taxon>
        <taxon>Perciformes</taxon>
        <taxon>Cottioidei</taxon>
        <taxon>Cottales</taxon>
        <taxon>Liparidae</taxon>
        <taxon>Liparis</taxon>
    </lineage>
</organism>
<dbReference type="AlphaFoldDB" id="A0A4Z2G7N0"/>
<sequence>MSMCAPKPPTHSRIPPPALFPFTAKLNTTPPNAPRTVTPPVVVQRLGIHLPPGAEAVGSQLPAALPLFGDSGVDRSHYQRSPQGLFLAGVLYEFFVAR</sequence>
<dbReference type="EMBL" id="SRLO01000691">
    <property type="protein sequence ID" value="TNN48582.1"/>
    <property type="molecule type" value="Genomic_DNA"/>
</dbReference>
<proteinExistence type="predicted"/>
<dbReference type="Proteomes" id="UP000314294">
    <property type="component" value="Unassembled WGS sequence"/>
</dbReference>
<evidence type="ECO:0000313" key="2">
    <source>
        <dbReference type="Proteomes" id="UP000314294"/>
    </source>
</evidence>